<dbReference type="PANTHER" id="PTHR23020:SF41">
    <property type="entry name" value="AMINOGLYCOSIDE PHOSPHOTRANSFERASE DOMAIN-CONTAINING PROTEIN"/>
    <property type="match status" value="1"/>
</dbReference>
<dbReference type="Gene3D" id="3.90.1200.10">
    <property type="match status" value="1"/>
</dbReference>
<dbReference type="InterPro" id="IPR011009">
    <property type="entry name" value="Kinase-like_dom_sf"/>
</dbReference>
<dbReference type="InterPro" id="IPR004119">
    <property type="entry name" value="EcKL"/>
</dbReference>
<dbReference type="AlphaFoldDB" id="X0L3F7"/>
<accession>X0L3F7</accession>
<name>X0L3F7_FUSOX</name>
<dbReference type="EMBL" id="JH658019">
    <property type="protein sequence ID" value="EXM15597.1"/>
    <property type="molecule type" value="Genomic_DNA"/>
</dbReference>
<dbReference type="OrthoDB" id="191037at2759"/>
<organism evidence="3">
    <name type="scientific">Fusarium oxysporum f. sp. vasinfectum 25433</name>
    <dbReference type="NCBI Taxonomy" id="1089449"/>
    <lineage>
        <taxon>Eukaryota</taxon>
        <taxon>Fungi</taxon>
        <taxon>Dikarya</taxon>
        <taxon>Ascomycota</taxon>
        <taxon>Pezizomycotina</taxon>
        <taxon>Sordariomycetes</taxon>
        <taxon>Hypocreomycetidae</taxon>
        <taxon>Hypocreales</taxon>
        <taxon>Nectriaceae</taxon>
        <taxon>Fusarium</taxon>
        <taxon>Fusarium oxysporum species complex</taxon>
    </lineage>
</organism>
<proteinExistence type="predicted"/>
<dbReference type="SUPFAM" id="SSF56112">
    <property type="entry name" value="Protein kinase-like (PK-like)"/>
    <property type="match status" value="1"/>
</dbReference>
<evidence type="ECO:0000313" key="3">
    <source>
        <dbReference type="EMBL" id="EXM15597.1"/>
    </source>
</evidence>
<protein>
    <recommendedName>
        <fullName evidence="2">CHK kinase-like domain-containing protein</fullName>
    </recommendedName>
</protein>
<reference evidence="3" key="2">
    <citation type="submission" date="2012-05" db="EMBL/GenBank/DDBJ databases">
        <title>The Genome Annotation of Fusarium oxysporum Cotton.</title>
        <authorList>
            <consortium name="The Broad Institute Genomics Platform"/>
            <person name="Ma L.-J."/>
            <person name="Corby-Kistler H."/>
            <person name="Broz K."/>
            <person name="Gale L.R."/>
            <person name="Jonkers W."/>
            <person name="O'Donnell K."/>
            <person name="Ploetz R."/>
            <person name="Steinberg C."/>
            <person name="Schwartz D.C."/>
            <person name="VanEtten H."/>
            <person name="Zhou S."/>
            <person name="Young S.K."/>
            <person name="Zeng Q."/>
            <person name="Gargeya S."/>
            <person name="Fitzgerald M."/>
            <person name="Abouelleil A."/>
            <person name="Alvarado L."/>
            <person name="Chapman S.B."/>
            <person name="Gainer-Dewar J."/>
            <person name="Goldberg J."/>
            <person name="Griggs A."/>
            <person name="Gujja S."/>
            <person name="Hansen M."/>
            <person name="Howarth C."/>
            <person name="Imamovic A."/>
            <person name="Ireland A."/>
            <person name="Larimer J."/>
            <person name="McCowan C."/>
            <person name="Murphy C."/>
            <person name="Pearson M."/>
            <person name="Poon T.W."/>
            <person name="Priest M."/>
            <person name="Roberts A."/>
            <person name="Saif S."/>
            <person name="Shea T."/>
            <person name="Sykes S."/>
            <person name="Wortman J."/>
            <person name="Nusbaum C."/>
            <person name="Birren B."/>
        </authorList>
    </citation>
    <scope>NUCLEOTIDE SEQUENCE</scope>
    <source>
        <strain evidence="3">25433</strain>
    </source>
</reference>
<sequence>MPTLTSPAPSPQTNGMIHRSSTKIGSDDPLPLTVNEISPDWFSKILGKKVEQVTIVDSLHGTASKILVLLSYENPADEPTTLCVKGGFNPAILALHPSLFHVYWLEAVFYHHLGPIVNLRLPPSHYCGTHAESGQGIVVLSDLKADGYTFGDPLQPWPVSRVRGGVEQLAILHAKTWGHKAEDFQLSAAFSLRDVITSLMLPSEWDKRFTGEAKPPVADYLVDRERIVAAFQTLWNTSDSKMNCVVHGDAHIGNTFVTPAGEPGFLDWQGVHAGSAIHDVAYFIIGSLSVEDRRKNEVELFEYYLKTLHEKGGPRFEKDEVWEEYRKHTFHGFAWALASPLMQSQEIVDTMSARHSAAIVDHKSLELLETLAARRPE</sequence>
<dbReference type="PANTHER" id="PTHR23020">
    <property type="entry name" value="UNCHARACTERIZED NUCLEAR HORMONE RECEPTOR-RELATED"/>
    <property type="match status" value="1"/>
</dbReference>
<gene>
    <name evidence="3" type="ORF">FOTG_16083</name>
</gene>
<dbReference type="Proteomes" id="UP000030701">
    <property type="component" value="Unassembled WGS sequence"/>
</dbReference>
<dbReference type="InterPro" id="IPR052961">
    <property type="entry name" value="Oxido-Kinase-like_Enzymes"/>
</dbReference>
<dbReference type="InterPro" id="IPR015897">
    <property type="entry name" value="CHK_kinase-like"/>
</dbReference>
<feature type="domain" description="CHK kinase-like" evidence="2">
    <location>
        <begin position="138"/>
        <end position="314"/>
    </location>
</feature>
<dbReference type="Pfam" id="PF02958">
    <property type="entry name" value="EcKL"/>
    <property type="match status" value="1"/>
</dbReference>
<evidence type="ECO:0000259" key="2">
    <source>
        <dbReference type="SMART" id="SM00587"/>
    </source>
</evidence>
<dbReference type="HOGENOM" id="CLU_061751_1_0_1"/>
<feature type="region of interest" description="Disordered" evidence="1">
    <location>
        <begin position="1"/>
        <end position="24"/>
    </location>
</feature>
<reference evidence="3" key="1">
    <citation type="submission" date="2011-11" db="EMBL/GenBank/DDBJ databases">
        <title>The Genome Sequence of Fusarium oxysporum Cotton.</title>
        <authorList>
            <consortium name="The Broad Institute Genome Sequencing Platform"/>
            <person name="Ma L.-J."/>
            <person name="Gale L.R."/>
            <person name="Schwartz D.C."/>
            <person name="Zhou S."/>
            <person name="Corby-Kistler H."/>
            <person name="Young S.K."/>
            <person name="Zeng Q."/>
            <person name="Gargeya S."/>
            <person name="Fitzgerald M."/>
            <person name="Haas B."/>
            <person name="Abouelleil A."/>
            <person name="Alvarado L."/>
            <person name="Arachchi H.M."/>
            <person name="Berlin A."/>
            <person name="Brown A."/>
            <person name="Chapman S.B."/>
            <person name="Chen Z."/>
            <person name="Dunbar C."/>
            <person name="Freedman E."/>
            <person name="Gearin G."/>
            <person name="Goldberg J."/>
            <person name="Griggs A."/>
            <person name="Gujja S."/>
            <person name="Heiman D."/>
            <person name="Howarth C."/>
            <person name="Larson L."/>
            <person name="Lui A."/>
            <person name="MacDonald P.J.P."/>
            <person name="Montmayeur A."/>
            <person name="Murphy C."/>
            <person name="Neiman D."/>
            <person name="Pearson M."/>
            <person name="Priest M."/>
            <person name="Roberts A."/>
            <person name="Saif S."/>
            <person name="Shea T."/>
            <person name="Shenoy N."/>
            <person name="Sisk P."/>
            <person name="Stolte C."/>
            <person name="Sykes S."/>
            <person name="Wortman J."/>
            <person name="Nusbaum C."/>
            <person name="Birren B."/>
        </authorList>
    </citation>
    <scope>NUCLEOTIDE SEQUENCE [LARGE SCALE GENOMIC DNA]</scope>
    <source>
        <strain evidence="3">25433</strain>
    </source>
</reference>
<evidence type="ECO:0000256" key="1">
    <source>
        <dbReference type="SAM" id="MobiDB-lite"/>
    </source>
</evidence>
<feature type="compositionally biased region" description="Polar residues" evidence="1">
    <location>
        <begin position="1"/>
        <end position="15"/>
    </location>
</feature>
<dbReference type="SMART" id="SM00587">
    <property type="entry name" value="CHK"/>
    <property type="match status" value="1"/>
</dbReference>